<dbReference type="GeneID" id="92085171"/>
<accession>A0ABR1X705</accession>
<protein>
    <submittedName>
        <fullName evidence="1">Uncharacterized protein</fullName>
    </submittedName>
</protein>
<comment type="caution">
    <text evidence="1">The sequence shown here is derived from an EMBL/GenBank/DDBJ whole genome shotgun (WGS) entry which is preliminary data.</text>
</comment>
<organism evidence="1 2">
    <name type="scientific">Apiospora phragmitis</name>
    <dbReference type="NCBI Taxonomy" id="2905665"/>
    <lineage>
        <taxon>Eukaryota</taxon>
        <taxon>Fungi</taxon>
        <taxon>Dikarya</taxon>
        <taxon>Ascomycota</taxon>
        <taxon>Pezizomycotina</taxon>
        <taxon>Sordariomycetes</taxon>
        <taxon>Xylariomycetidae</taxon>
        <taxon>Amphisphaeriales</taxon>
        <taxon>Apiosporaceae</taxon>
        <taxon>Apiospora</taxon>
    </lineage>
</organism>
<evidence type="ECO:0000313" key="1">
    <source>
        <dbReference type="EMBL" id="KAK8091194.1"/>
    </source>
</evidence>
<proteinExistence type="predicted"/>
<keyword evidence="2" id="KW-1185">Reference proteome</keyword>
<reference evidence="1 2" key="1">
    <citation type="submission" date="2023-01" db="EMBL/GenBank/DDBJ databases">
        <title>Analysis of 21 Apiospora genomes using comparative genomics revels a genus with tremendous synthesis potential of carbohydrate active enzymes and secondary metabolites.</title>
        <authorList>
            <person name="Sorensen T."/>
        </authorList>
    </citation>
    <scope>NUCLEOTIDE SEQUENCE [LARGE SCALE GENOMIC DNA]</scope>
    <source>
        <strain evidence="1 2">CBS 135458</strain>
    </source>
</reference>
<name>A0ABR1X705_9PEZI</name>
<dbReference type="RefSeq" id="XP_066722740.1">
    <property type="nucleotide sequence ID" value="XM_066852108.1"/>
</dbReference>
<evidence type="ECO:0000313" key="2">
    <source>
        <dbReference type="Proteomes" id="UP001480595"/>
    </source>
</evidence>
<dbReference type="EMBL" id="JAQQWL010000001">
    <property type="protein sequence ID" value="KAK8091194.1"/>
    <property type="molecule type" value="Genomic_DNA"/>
</dbReference>
<dbReference type="Proteomes" id="UP001480595">
    <property type="component" value="Unassembled WGS sequence"/>
</dbReference>
<sequence>MESATILYIHTEAATGLSIVYLKSQANAEEEEKPNVFGDICNSLGQLAMLSRALKAVLTKVDLPLNLWKREFHTPELYMEGLLNGCLEDEQDNKAFSPCQVAVEHMLLAARDLLRFSVVV</sequence>
<gene>
    <name evidence="1" type="ORF">PG994_000699</name>
</gene>